<name>A0A438I0T2_VITVI</name>
<dbReference type="Proteomes" id="UP000288805">
    <property type="component" value="Unassembled WGS sequence"/>
</dbReference>
<protein>
    <submittedName>
        <fullName evidence="1">Uncharacterized protein</fullName>
    </submittedName>
</protein>
<proteinExistence type="predicted"/>
<sequence length="94" mass="10508">MVDGCGKVIEIDYYIIKLVDLSNIHQRMEVRENVVIPAKVTHGAWIFTATVALFGEGKILQEANSWLTQGKNKLTSLGHGSHQGYGRWRLAKEA</sequence>
<dbReference type="AlphaFoldDB" id="A0A438I0T2"/>
<accession>A0A438I0T2</accession>
<organism evidence="1 2">
    <name type="scientific">Vitis vinifera</name>
    <name type="common">Grape</name>
    <dbReference type="NCBI Taxonomy" id="29760"/>
    <lineage>
        <taxon>Eukaryota</taxon>
        <taxon>Viridiplantae</taxon>
        <taxon>Streptophyta</taxon>
        <taxon>Embryophyta</taxon>
        <taxon>Tracheophyta</taxon>
        <taxon>Spermatophyta</taxon>
        <taxon>Magnoliopsida</taxon>
        <taxon>eudicotyledons</taxon>
        <taxon>Gunneridae</taxon>
        <taxon>Pentapetalae</taxon>
        <taxon>rosids</taxon>
        <taxon>Vitales</taxon>
        <taxon>Vitaceae</taxon>
        <taxon>Viteae</taxon>
        <taxon>Vitis</taxon>
    </lineage>
</organism>
<evidence type="ECO:0000313" key="1">
    <source>
        <dbReference type="EMBL" id="RVW90313.1"/>
    </source>
</evidence>
<gene>
    <name evidence="1" type="ORF">CK203_036741</name>
</gene>
<comment type="caution">
    <text evidence="1">The sequence shown here is derived from an EMBL/GenBank/DDBJ whole genome shotgun (WGS) entry which is preliminary data.</text>
</comment>
<dbReference type="EMBL" id="QGNW01000156">
    <property type="protein sequence ID" value="RVW90313.1"/>
    <property type="molecule type" value="Genomic_DNA"/>
</dbReference>
<reference evidence="1 2" key="1">
    <citation type="journal article" date="2018" name="PLoS Genet.">
        <title>Population sequencing reveals clonal diversity and ancestral inbreeding in the grapevine cultivar Chardonnay.</title>
        <authorList>
            <person name="Roach M.J."/>
            <person name="Johnson D.L."/>
            <person name="Bohlmann J."/>
            <person name="van Vuuren H.J."/>
            <person name="Jones S.J."/>
            <person name="Pretorius I.S."/>
            <person name="Schmidt S.A."/>
            <person name="Borneman A.R."/>
        </authorList>
    </citation>
    <scope>NUCLEOTIDE SEQUENCE [LARGE SCALE GENOMIC DNA]</scope>
    <source>
        <strain evidence="2">cv. Chardonnay</strain>
        <tissue evidence="1">Leaf</tissue>
    </source>
</reference>
<evidence type="ECO:0000313" key="2">
    <source>
        <dbReference type="Proteomes" id="UP000288805"/>
    </source>
</evidence>